<dbReference type="SUPFAM" id="SSF53067">
    <property type="entry name" value="Actin-like ATPase domain"/>
    <property type="match status" value="2"/>
</dbReference>
<dbReference type="Pfam" id="PF00370">
    <property type="entry name" value="FGGY_N"/>
    <property type="match status" value="1"/>
</dbReference>
<reference evidence="7 8" key="1">
    <citation type="submission" date="2019-11" db="EMBL/GenBank/DDBJ databases">
        <title>Draft genome sequences of five Paenibacillus species of dairy origin.</title>
        <authorList>
            <person name="Olajide A.M."/>
            <person name="Chen S."/>
            <person name="Lapointe G."/>
        </authorList>
    </citation>
    <scope>NUCLEOTIDE SEQUENCE [LARGE SCALE GENOMIC DNA]</scope>
    <source>
        <strain evidence="7 8">2CS3</strain>
    </source>
</reference>
<organism evidence="7 8">
    <name type="scientific">Paenibacillus validus</name>
    <dbReference type="NCBI Taxonomy" id="44253"/>
    <lineage>
        <taxon>Bacteria</taxon>
        <taxon>Bacillati</taxon>
        <taxon>Bacillota</taxon>
        <taxon>Bacilli</taxon>
        <taxon>Bacillales</taxon>
        <taxon>Paenibacillaceae</taxon>
        <taxon>Paenibacillus</taxon>
    </lineage>
</organism>
<dbReference type="InterPro" id="IPR050406">
    <property type="entry name" value="FGGY_Carb_Kinase"/>
</dbReference>
<dbReference type="Pfam" id="PF02782">
    <property type="entry name" value="FGGY_C"/>
    <property type="match status" value="1"/>
</dbReference>
<protein>
    <submittedName>
        <fullName evidence="7">Gluconate kinase</fullName>
    </submittedName>
</protein>
<dbReference type="Proteomes" id="UP000450917">
    <property type="component" value="Unassembled WGS sequence"/>
</dbReference>
<dbReference type="GO" id="GO:0005975">
    <property type="term" value="P:carbohydrate metabolic process"/>
    <property type="evidence" value="ECO:0007669"/>
    <property type="project" value="InterPro"/>
</dbReference>
<gene>
    <name evidence="7" type="ORF">GNP93_11140</name>
</gene>
<dbReference type="PANTHER" id="PTHR43095:SF2">
    <property type="entry name" value="GLUCONOKINASE"/>
    <property type="match status" value="1"/>
</dbReference>
<dbReference type="RefSeq" id="WP_155614661.1">
    <property type="nucleotide sequence ID" value="NZ_WNZX01000008.1"/>
</dbReference>
<evidence type="ECO:0000256" key="3">
    <source>
        <dbReference type="ARBA" id="ARBA00022777"/>
    </source>
</evidence>
<dbReference type="InterPro" id="IPR018485">
    <property type="entry name" value="FGGY_C"/>
</dbReference>
<feature type="domain" description="Carbohydrate kinase FGGY N-terminal" evidence="5">
    <location>
        <begin position="4"/>
        <end position="246"/>
    </location>
</feature>
<dbReference type="PROSITE" id="PS00933">
    <property type="entry name" value="FGGY_KINASES_1"/>
    <property type="match status" value="1"/>
</dbReference>
<dbReference type="PANTHER" id="PTHR43095">
    <property type="entry name" value="SUGAR KINASE"/>
    <property type="match status" value="1"/>
</dbReference>
<dbReference type="GO" id="GO:0016301">
    <property type="term" value="F:kinase activity"/>
    <property type="evidence" value="ECO:0007669"/>
    <property type="project" value="UniProtKB-KW"/>
</dbReference>
<evidence type="ECO:0000313" key="7">
    <source>
        <dbReference type="EMBL" id="MUG71233.1"/>
    </source>
</evidence>
<accession>A0A7X2ZAA5</accession>
<comment type="caution">
    <text evidence="7">The sequence shown here is derived from an EMBL/GenBank/DDBJ whole genome shotgun (WGS) entry which is preliminary data.</text>
</comment>
<evidence type="ECO:0000256" key="2">
    <source>
        <dbReference type="ARBA" id="ARBA00022679"/>
    </source>
</evidence>
<dbReference type="PROSITE" id="PS00445">
    <property type="entry name" value="FGGY_KINASES_2"/>
    <property type="match status" value="1"/>
</dbReference>
<proteinExistence type="inferred from homology"/>
<dbReference type="InterPro" id="IPR018484">
    <property type="entry name" value="FGGY_N"/>
</dbReference>
<dbReference type="AlphaFoldDB" id="A0A7X2ZAA5"/>
<sequence length="509" mass="54817">MRVFVGLDIGTTSTKAVAFGVDGAVASVHSVPYPLICESPGYAEQDPGLIVEAAAEAVSRVTADVRLSHGEVAAVSLSSAMHSLLVVDDSGRPLTRLMTWADNRSAEQAKRIAASGGLDIYKRTGTPIHAMSPLSKLFWLRENRPDLYEKAGKFVSIKEYLLYRLFGQFVIDHSLASATGLYRLGERDWDKELLRDAGIRRDQLSELHPVTCVMTGLNPGYAKRMGLSTDVPFVLGASDGVLANLGVGAIDPGDLAVTVGTSGAVRTVVDRPLTSDRQQTFCYVFDDRHWVIGGGTNNGGIVLDWVQTVLHSIQAPDSGKSSLEGMLRQAERIPPGAEGLLFLPYLSGERAPIWNPNARGVFLGLNLTHSGPHLARSAMEGMMMSLLSVALAMHDLTGLKNKVLASGGFARSPFLLQLLSDVFGCDVEVPACAEASAYGAAFLGMMALGEYGDIRDIKSTINMRETYVPCLKHHQVYTELYRIYEQAYAGLGETFEAITALQHSLQGAG</sequence>
<evidence type="ECO:0000259" key="5">
    <source>
        <dbReference type="Pfam" id="PF00370"/>
    </source>
</evidence>
<dbReference type="Gene3D" id="3.30.420.40">
    <property type="match status" value="2"/>
</dbReference>
<dbReference type="InterPro" id="IPR018483">
    <property type="entry name" value="Carb_kinase_FGGY_CS"/>
</dbReference>
<dbReference type="EMBL" id="WNZX01000008">
    <property type="protein sequence ID" value="MUG71233.1"/>
    <property type="molecule type" value="Genomic_DNA"/>
</dbReference>
<keyword evidence="3 4" id="KW-0418">Kinase</keyword>
<dbReference type="CDD" id="cd07770">
    <property type="entry name" value="ASKHA_NBD_FGGY_GntK"/>
    <property type="match status" value="1"/>
</dbReference>
<feature type="domain" description="Carbohydrate kinase FGGY C-terminal" evidence="6">
    <location>
        <begin position="255"/>
        <end position="448"/>
    </location>
</feature>
<evidence type="ECO:0000259" key="6">
    <source>
        <dbReference type="Pfam" id="PF02782"/>
    </source>
</evidence>
<evidence type="ECO:0000256" key="1">
    <source>
        <dbReference type="ARBA" id="ARBA00009156"/>
    </source>
</evidence>
<name>A0A7X2ZAA5_9BACL</name>
<keyword evidence="2 4" id="KW-0808">Transferase</keyword>
<dbReference type="InterPro" id="IPR000577">
    <property type="entry name" value="Carb_kinase_FGGY"/>
</dbReference>
<evidence type="ECO:0000313" key="8">
    <source>
        <dbReference type="Proteomes" id="UP000450917"/>
    </source>
</evidence>
<dbReference type="InterPro" id="IPR043129">
    <property type="entry name" value="ATPase_NBD"/>
</dbReference>
<evidence type="ECO:0000256" key="4">
    <source>
        <dbReference type="RuleBase" id="RU003733"/>
    </source>
</evidence>
<dbReference type="GO" id="GO:0016773">
    <property type="term" value="F:phosphotransferase activity, alcohol group as acceptor"/>
    <property type="evidence" value="ECO:0007669"/>
    <property type="project" value="InterPro"/>
</dbReference>
<dbReference type="PIRSF" id="PIRSF000538">
    <property type="entry name" value="GlpK"/>
    <property type="match status" value="1"/>
</dbReference>
<keyword evidence="8" id="KW-1185">Reference proteome</keyword>
<comment type="similarity">
    <text evidence="1 4">Belongs to the FGGY kinase family.</text>
</comment>